<dbReference type="Pfam" id="PF00294">
    <property type="entry name" value="PfkB"/>
    <property type="match status" value="1"/>
</dbReference>
<feature type="compositionally biased region" description="Low complexity" evidence="12">
    <location>
        <begin position="2769"/>
        <end position="2792"/>
    </location>
</feature>
<feature type="region of interest" description="Disordered" evidence="12">
    <location>
        <begin position="1508"/>
        <end position="1542"/>
    </location>
</feature>
<evidence type="ECO:0000256" key="4">
    <source>
        <dbReference type="ARBA" id="ARBA00022722"/>
    </source>
</evidence>
<feature type="compositionally biased region" description="Basic and acidic residues" evidence="12">
    <location>
        <begin position="1519"/>
        <end position="1542"/>
    </location>
</feature>
<dbReference type="GO" id="GO:0016301">
    <property type="term" value="F:kinase activity"/>
    <property type="evidence" value="ECO:0007669"/>
    <property type="project" value="UniProtKB-KW"/>
</dbReference>
<dbReference type="Pfam" id="PF17919">
    <property type="entry name" value="RT_RNaseH_2"/>
    <property type="match status" value="2"/>
</dbReference>
<dbReference type="Gene3D" id="3.30.70.270">
    <property type="match status" value="6"/>
</dbReference>
<dbReference type="PROSITE" id="PS00583">
    <property type="entry name" value="PFKB_KINASES_1"/>
    <property type="match status" value="1"/>
</dbReference>
<dbReference type="InterPro" id="IPR000477">
    <property type="entry name" value="RT_dom"/>
</dbReference>
<keyword evidence="5" id="KW-0064">Aspartyl protease</keyword>
<dbReference type="Gene3D" id="1.10.340.70">
    <property type="match status" value="3"/>
</dbReference>
<protein>
    <recommendedName>
        <fullName evidence="13">CCHC-type domain-containing protein</fullName>
    </recommendedName>
</protein>
<organism evidence="14">
    <name type="scientific">Tanacetum cinerariifolium</name>
    <name type="common">Dalmatian daisy</name>
    <name type="synonym">Chrysanthemum cinerariifolium</name>
    <dbReference type="NCBI Taxonomy" id="118510"/>
    <lineage>
        <taxon>Eukaryota</taxon>
        <taxon>Viridiplantae</taxon>
        <taxon>Streptophyta</taxon>
        <taxon>Embryophyta</taxon>
        <taxon>Tracheophyta</taxon>
        <taxon>Spermatophyta</taxon>
        <taxon>Magnoliopsida</taxon>
        <taxon>eudicotyledons</taxon>
        <taxon>Gunneridae</taxon>
        <taxon>Pentapetalae</taxon>
        <taxon>asterids</taxon>
        <taxon>campanulids</taxon>
        <taxon>Asterales</taxon>
        <taxon>Asteraceae</taxon>
        <taxon>Asteroideae</taxon>
        <taxon>Anthemideae</taxon>
        <taxon>Anthemidinae</taxon>
        <taxon>Tanacetum</taxon>
    </lineage>
</organism>
<dbReference type="EMBL" id="BKCJ010000256">
    <property type="protein sequence ID" value="GEU31483.1"/>
    <property type="molecule type" value="Genomic_DNA"/>
</dbReference>
<feature type="region of interest" description="Disordered" evidence="12">
    <location>
        <begin position="1474"/>
        <end position="1494"/>
    </location>
</feature>
<dbReference type="CDD" id="cd09274">
    <property type="entry name" value="RNase_HI_RT_Ty3"/>
    <property type="match status" value="2"/>
</dbReference>
<dbReference type="GO" id="GO:0006508">
    <property type="term" value="P:proteolysis"/>
    <property type="evidence" value="ECO:0007669"/>
    <property type="project" value="UniProtKB-KW"/>
</dbReference>
<proteinExistence type="predicted"/>
<dbReference type="Pfam" id="PF00098">
    <property type="entry name" value="zf-CCHC"/>
    <property type="match status" value="2"/>
</dbReference>
<dbReference type="InterPro" id="IPR012337">
    <property type="entry name" value="RNaseH-like_sf"/>
</dbReference>
<dbReference type="SUPFAM" id="SSF53098">
    <property type="entry name" value="Ribonuclease H-like"/>
    <property type="match status" value="3"/>
</dbReference>
<sequence length="3562" mass="407425">MKEPLEPLLINKNESEAVIIGGMVLDIHATPSIHPAPRTTTPGKVHYAAGGVARNIAECVSKLGTKPFMISALGSDMSGNMLLDYWKSVGLSTQGIRMGHEIETPVVCIVFDTEGEPAAGVASVESLERYLTPQWIQQFKSNISSAPIVMVDANLSQPALEASCQLAAEVGTPVWFEPVSVAKSRRIVSVAKYVTFASPNEDELIAMANALSDKDIFFPIQKDGIPVTSLFQQLKPAIWVLLEKGIKVVILTLGSKGVLLCSKHHLNFQNFGPNRTIKPHTIGQKLHEIINQVCPSDRFFSGLKESSRSSPFVVHFPAVLSSSVVRLTGAGDCLVGGSIASVCVGLDLMQSIAVGIAAAKATVEVEANVPTEYSLEQITADARTAYLGATVVFSQELIACQSSLYEVVCILVSCVVQLPLFWQVMKVPNRGDRCFRVVVSDLSLFKVIMETRGRKKVVGEQTPPVRDPRNIETIERLQQRIQKLELQQLWPDSPAEETKTEPNVWDDESVDVNLFGEENLGILGLKIEIPQFTGKVHPDDFIDWLTTVERVFDVRNITDKLKVKLNMTMEEVINEFNKLRMRCDVVEEEEQVVARFLGVLKPKIADIVSLQPYWTYTDVCRLALKVEKQIKAKSNTRERVDNAPRCYKCSGLGHYARDCPNTKTLAFIPDDAGPIYDTDAEPELDEPGDELVYPDRGEALVIQRVLNVAFSKSVDDNSCENVVSTYIVEKLRMKTEDHPELYQLTWLKEGNTVKVSKRCLVQFSIGKSYKDEVWKIKLDGFQNTFNFKKDGVNITLVPFDSLQTQAEGSKLFMKKTGFEGLIKTSPYVFTLVVVEENEIIGEVPLQVQPLLREFADEISDDIPPGLPAMRDIQNCIDFIPGSAIPNKPAYRMNPNEFAELQRQVTELLEKGLIRESMSPCAVPSLLVPKHGGTFRMCIDSRTVNKITIKYRFPIPRLDGLLDQLHGSTIFANIDLRSGYHQIRMRPGDEWKTTFNTRDGLYEWMVMPFGLSNAPPVLSNILSHLRQIFSVLRAQKLYADGKKCHFLVTEVTLLGYIVTGSGIKMDPTKVEAVISRPTPSTIHDIRSFHGLASFYWCFIRNFSSIIAPISECMKGGRFTWTSEAAKAFDILKAKVTKAPVLALPNFDEIFQVECDASGVGIGGVLIQNQRPIAFFNEKLNNFFDHEALKFINGQHKLKPRHAKWVEFIQAFTFIIRQKVGSDNQVADALSRRHSLITTMQIRVQGVRLCIPLCSFCEAIILEGHAGGLAGNFGRDKTLALLREQFYWPKMERDVNRLFERCRACHIAKTHSSNAVVDRFSKMAHFVPCPKTFDASQVARLYFTEIVKLHGVPKTFTSDRDVKFFKWNNAKQWDLIIPQVEFAYNRSVNRTTCKSPFEVVYGRNPINPLDLVPVLKVGQFSEQVADQSEQIKELHRLVQEQIIRHNKHYKEHAESVIFHHTLKIVMMIQTEVTMETRDRKKVVGEPAPLARDPRDVETIERLKQRIQELELQQLRPDSPAEEAKTKPNPRRNDPSIDRDDRYHDDPIRSLGFKIEIPEFTGEVHPNDFIDWLSTVKREAFLDYHNLSQQNMTVEEVYNEFDKLRMRCNVVKEEEQVVARFLGVLKPEIADIVSLQPYWTYTDAFRLALKVEKPIKAKTPKATTPTTSAAGNTRECVDNAPRCYKCSRLGHYARDCPNMKTLAFVPDDAGLIYDTDANTESDEPCDELVYPDRGEAKSFKDDVWCEVIPVDAAHIILRRPWQFDRKTKHDGFRNTYSFKKDGVNFTLVPFDSRQTQAEGSNLFMKKTGFEGLMKTSPYMFTLAIVEENEIISKASLQVHLLLREFADVILDDIPLRLPAMRDIQHCIDFIPGFAIPNRPAYRMNPKEFSELQRQVTYKALNKITIKYRFPIPRLDDLLDQLHGSTIFSKIDLRSGYHQIRMRPGDEWKTTFKTRDGLYEWMVMPFGLSNASSTFMRLMNQGGRFTWTSEAANAFDILKAKVTEAPVLALPNFDEVFQVECDASGVGIGGILSQNQRPIAFFSEKLNDVRRKYSTYDKESYAIVRSLDNWRHYLLYNEFVMFSDHEALKFINGKHKLKPRHAKWVVFIQIRVQGFDSFRRLYCDDPDFREIWNKSDNGPFQQFSKLDGYLFKGVRLCIPLCSLREAIILQGHAGGLASHFGRDKTLAILREQFYWPKMERDVNRLLERCHTCHITKTHSSIAVVDQFLKMAHFVPCSKTFDVSQVERLYFAEIMKLHGDPKTLTSDQDVKFDNAKHWDLILPQAKLAYNRSANRTTCKNLFEVVYGRNPITPLDLVHVLEVGQFSEEGADQSEQIKELHRSVQEQIIRHNKQYKEHADKCRKHVLYLECDLVWIHLCKKLFLAGCFGKLIPRGDGPFRILKKINDNAYKIKLPGHYNVSTTFNVADLSPYKGDSDDEPYSGSSLFQEGEDGAGSVNEGINVTNTIGAYSATTNFVADWAEIHMVIMEICGKNKVVGEPAPPARDPHDVETIERLQQRIQELELQQLRLDSPTEESKTEPNVWDDESVDVNPFGKEKPRYVNRLYQARRNDHVVDRDDRYRVDPIRSLGFKIEILEFIGKVHPDDFIDWLSTVERVFDVRDIPDKMKVKLVAIKLRQHASLWWDHVNKRRQIERKSKVETWEKITKLMKAKFLPENHRQKAFLDYRNLFQQNNTMEEVINEFDKLRMRCDVVEEEEQVVAWFLEVLKPEIADIVSLQPYWTYTDVCRLALKVGKQIKAKSKSFASRFTSRFTPPTRTASHIAPKTAPKATNPTTSAAGPIYDTDAEPKLDEPGDEFVYPDRGEALFSIGKSHKDEVWCGVIPMDAAQTLLGRPWQFDRKTKHKGFQNTYNFKMDGVNITLVSLVSRQAQVEGIKKTGFEGLIKTSPYMCTLMVVEENEIISEAPLQVQTLLWEFADLHGSTIFSKIDLRSGYHQIRMRTGDEWKTTFKTRDGLYEWMVMPFGLSNALITFMHLMNQAQKIYSDRKKCHFLVTEVTFLGYFVTGSDIKIDLAKVEAIISWATPSTIHDIRSFHGLSSFYQCFIWNFSSIFAPLIECMKGGRFTWTSEAAKAFDILKAKVIEAHVLALPKFDEVFQVECDASRMGIGGVLTQNQRPIAFFIENLNDLRRKYSIYDKEFFAIVCSLDTWRHYLLSNEFVLFFDHEALKFINGQHKLKPRHAKWVEFIQAFSFVIRHKVGSDNQVADALNRRHSLITTMQIRFSKLDGYLFKGVQLCIPLCSLREAIILEGHTDGLAGHFGRDKTLALLREQFYWPKMERYVNRLLERCCTCHIAKTHSSNVGLPRTKRAKDSVMVVVDQFSKMAHFVPCSKTFDASQVARSKLQFNSSHHPQTDGQTKVVNRSLGNLLRSLIRDNAKQWDLILLQAEFSYNRSVNRTTEVGQFSEAGANQSEQIKELHRLINDNVYKIELLGLYNVFATFNVADFLPYIGDSDDDPDWGRVFFKKRRRMQTWVLESFRVGAHDYYKRYMRYPRVVAWSSKKKFYRDMLYGFSHGHLPIERSTPDEIEARSDWWVLSRAYFNGRINEYLVM</sequence>
<dbReference type="InterPro" id="IPR056924">
    <property type="entry name" value="SH3_Tf2-1"/>
</dbReference>
<keyword evidence="1" id="KW-0645">Protease</keyword>
<keyword evidence="11" id="KW-0863">Zinc-finger</keyword>
<evidence type="ECO:0000259" key="13">
    <source>
        <dbReference type="PROSITE" id="PS50158"/>
    </source>
</evidence>
<evidence type="ECO:0000256" key="7">
    <source>
        <dbReference type="ARBA" id="ARBA00022777"/>
    </source>
</evidence>
<keyword evidence="9" id="KW-0695">RNA-directed DNA polymerase</keyword>
<evidence type="ECO:0000256" key="10">
    <source>
        <dbReference type="ARBA" id="ARBA00023125"/>
    </source>
</evidence>
<evidence type="ECO:0000256" key="3">
    <source>
        <dbReference type="ARBA" id="ARBA00022695"/>
    </source>
</evidence>
<evidence type="ECO:0000256" key="5">
    <source>
        <dbReference type="ARBA" id="ARBA00022750"/>
    </source>
</evidence>
<feature type="domain" description="CCHC-type" evidence="13">
    <location>
        <begin position="645"/>
        <end position="661"/>
    </location>
</feature>
<accession>A0A6L2J378</accession>
<dbReference type="PANTHER" id="PTHR35046:SF23">
    <property type="entry name" value="NUCLEOTIDYLTRANSFERASE, RIBONUCLEASE H"/>
    <property type="match status" value="1"/>
</dbReference>
<dbReference type="InterPro" id="IPR029056">
    <property type="entry name" value="Ribokinase-like"/>
</dbReference>
<dbReference type="Pfam" id="PF24626">
    <property type="entry name" value="SH3_Tf2-1"/>
    <property type="match status" value="1"/>
</dbReference>
<keyword evidence="8" id="KW-0378">Hydrolase</keyword>
<dbReference type="GO" id="GO:0004190">
    <property type="term" value="F:aspartic-type endopeptidase activity"/>
    <property type="evidence" value="ECO:0007669"/>
    <property type="project" value="UniProtKB-KW"/>
</dbReference>
<feature type="region of interest" description="Disordered" evidence="12">
    <location>
        <begin position="2769"/>
        <end position="2795"/>
    </location>
</feature>
<keyword evidence="7" id="KW-0418">Kinase</keyword>
<evidence type="ECO:0000256" key="8">
    <source>
        <dbReference type="ARBA" id="ARBA00022801"/>
    </source>
</evidence>
<keyword evidence="6" id="KW-0255">Endonuclease</keyword>
<gene>
    <name evidence="14" type="ORF">Tci_003461</name>
</gene>
<evidence type="ECO:0000256" key="9">
    <source>
        <dbReference type="ARBA" id="ARBA00022918"/>
    </source>
</evidence>
<dbReference type="Pfam" id="PF17921">
    <property type="entry name" value="Integrase_H2C2"/>
    <property type="match status" value="3"/>
</dbReference>
<dbReference type="GO" id="GO:0003964">
    <property type="term" value="F:RNA-directed DNA polymerase activity"/>
    <property type="evidence" value="ECO:0007669"/>
    <property type="project" value="UniProtKB-KW"/>
</dbReference>
<dbReference type="SUPFAM" id="SSF53613">
    <property type="entry name" value="Ribokinase-like"/>
    <property type="match status" value="1"/>
</dbReference>
<dbReference type="InterPro" id="IPR043502">
    <property type="entry name" value="DNA/RNA_pol_sf"/>
</dbReference>
<evidence type="ECO:0000256" key="2">
    <source>
        <dbReference type="ARBA" id="ARBA00022679"/>
    </source>
</evidence>
<evidence type="ECO:0000256" key="12">
    <source>
        <dbReference type="SAM" id="MobiDB-lite"/>
    </source>
</evidence>
<dbReference type="Pfam" id="PF17917">
    <property type="entry name" value="RT_RNaseH"/>
    <property type="match status" value="1"/>
</dbReference>
<keyword evidence="11" id="KW-0479">Metal-binding</keyword>
<comment type="caution">
    <text evidence="14">The sequence shown here is derived from an EMBL/GenBank/DDBJ whole genome shotgun (WGS) entry which is preliminary data.</text>
</comment>
<dbReference type="InterPro" id="IPR041588">
    <property type="entry name" value="Integrase_H2C2"/>
</dbReference>
<feature type="domain" description="CCHC-type" evidence="13">
    <location>
        <begin position="1679"/>
        <end position="1695"/>
    </location>
</feature>
<evidence type="ECO:0000256" key="1">
    <source>
        <dbReference type="ARBA" id="ARBA00022670"/>
    </source>
</evidence>
<name>A0A6L2J378_TANCI</name>
<dbReference type="PROSITE" id="PS50158">
    <property type="entry name" value="ZF_CCHC"/>
    <property type="match status" value="2"/>
</dbReference>
<evidence type="ECO:0000256" key="11">
    <source>
        <dbReference type="PROSITE-ProRule" id="PRU00047"/>
    </source>
</evidence>
<dbReference type="GO" id="GO:0004519">
    <property type="term" value="F:endonuclease activity"/>
    <property type="evidence" value="ECO:0007669"/>
    <property type="project" value="UniProtKB-KW"/>
</dbReference>
<dbReference type="InterPro" id="IPR041577">
    <property type="entry name" value="RT_RNaseH_2"/>
</dbReference>
<dbReference type="GO" id="GO:0008270">
    <property type="term" value="F:zinc ion binding"/>
    <property type="evidence" value="ECO:0007669"/>
    <property type="project" value="UniProtKB-KW"/>
</dbReference>
<dbReference type="InterPro" id="IPR002173">
    <property type="entry name" value="Carboh/pur_kinase_PfkB_CS"/>
</dbReference>
<dbReference type="Gene3D" id="3.10.10.10">
    <property type="entry name" value="HIV Type 1 Reverse Transcriptase, subunit A, domain 1"/>
    <property type="match status" value="3"/>
</dbReference>
<dbReference type="InterPro" id="IPR036397">
    <property type="entry name" value="RNaseH_sf"/>
</dbReference>
<dbReference type="SMART" id="SM00343">
    <property type="entry name" value="ZnF_C2HC"/>
    <property type="match status" value="2"/>
</dbReference>
<dbReference type="PANTHER" id="PTHR35046">
    <property type="entry name" value="ZINC KNUCKLE (CCHC-TYPE) FAMILY PROTEIN"/>
    <property type="match status" value="1"/>
</dbReference>
<dbReference type="Gene3D" id="4.10.60.10">
    <property type="entry name" value="Zinc finger, CCHC-type"/>
    <property type="match status" value="1"/>
</dbReference>
<dbReference type="InterPro" id="IPR036875">
    <property type="entry name" value="Znf_CCHC_sf"/>
</dbReference>
<keyword evidence="10" id="KW-0238">DNA-binding</keyword>
<dbReference type="Gene3D" id="3.30.420.10">
    <property type="entry name" value="Ribonuclease H-like superfamily/Ribonuclease H"/>
    <property type="match status" value="3"/>
</dbReference>
<dbReference type="SUPFAM" id="SSF56672">
    <property type="entry name" value="DNA/RNA polymerases"/>
    <property type="match status" value="3"/>
</dbReference>
<dbReference type="CDD" id="cd01941">
    <property type="entry name" value="YeiC_kinase_like"/>
    <property type="match status" value="1"/>
</dbReference>
<dbReference type="SUPFAM" id="SSF57756">
    <property type="entry name" value="Retrovirus zinc finger-like domains"/>
    <property type="match status" value="2"/>
</dbReference>
<evidence type="ECO:0000313" key="14">
    <source>
        <dbReference type="EMBL" id="GEU31483.1"/>
    </source>
</evidence>
<keyword evidence="3" id="KW-0548">Nucleotidyltransferase</keyword>
<dbReference type="GO" id="GO:0003677">
    <property type="term" value="F:DNA binding"/>
    <property type="evidence" value="ECO:0007669"/>
    <property type="project" value="UniProtKB-KW"/>
</dbReference>
<dbReference type="InterPro" id="IPR001878">
    <property type="entry name" value="Znf_CCHC"/>
</dbReference>
<reference evidence="14" key="1">
    <citation type="journal article" date="2019" name="Sci. Rep.">
        <title>Draft genome of Tanacetum cinerariifolium, the natural source of mosquito coil.</title>
        <authorList>
            <person name="Yamashiro T."/>
            <person name="Shiraishi A."/>
            <person name="Satake H."/>
            <person name="Nakayama K."/>
        </authorList>
    </citation>
    <scope>NUCLEOTIDE SEQUENCE</scope>
</reference>
<keyword evidence="2" id="KW-0808">Transferase</keyword>
<dbReference type="Pfam" id="PF00078">
    <property type="entry name" value="RVT_1"/>
    <property type="match status" value="3"/>
</dbReference>
<dbReference type="Pfam" id="PF03732">
    <property type="entry name" value="Retrotrans_gag"/>
    <property type="match status" value="1"/>
</dbReference>
<dbReference type="InterPro" id="IPR011611">
    <property type="entry name" value="PfkB_dom"/>
</dbReference>
<dbReference type="InterPro" id="IPR005162">
    <property type="entry name" value="Retrotrans_gag_dom"/>
</dbReference>
<dbReference type="InterPro" id="IPR041373">
    <property type="entry name" value="RT_RNaseH"/>
</dbReference>
<dbReference type="InterPro" id="IPR043128">
    <property type="entry name" value="Rev_trsase/Diguanyl_cyclase"/>
</dbReference>
<dbReference type="FunFam" id="3.30.70.270:FF:000020">
    <property type="entry name" value="Transposon Tf2-6 polyprotein-like Protein"/>
    <property type="match status" value="2"/>
</dbReference>
<dbReference type="Gene3D" id="3.40.1190.20">
    <property type="match status" value="1"/>
</dbReference>
<keyword evidence="4" id="KW-0540">Nuclease</keyword>
<dbReference type="CDD" id="cd01647">
    <property type="entry name" value="RT_LTR"/>
    <property type="match status" value="3"/>
</dbReference>
<keyword evidence="11" id="KW-0862">Zinc</keyword>
<evidence type="ECO:0000256" key="6">
    <source>
        <dbReference type="ARBA" id="ARBA00022759"/>
    </source>
</evidence>